<accession>A0A080MK62</accession>
<protein>
    <submittedName>
        <fullName evidence="1">Uncharacterized protein</fullName>
    </submittedName>
</protein>
<sequence length="40" mass="4741">MEALFSANFDRNYPLLLPYLQREGLQPRTIEAYSRAIRRA</sequence>
<evidence type="ECO:0000313" key="1">
    <source>
        <dbReference type="EMBL" id="KFB77679.1"/>
    </source>
</evidence>
<keyword evidence="2" id="KW-1185">Reference proteome</keyword>
<reference evidence="1" key="1">
    <citation type="submission" date="2014-02" db="EMBL/GenBank/DDBJ databases">
        <title>Expanding our view of genomic diversity in Candidatus Accumulibacter clades.</title>
        <authorList>
            <person name="Skennerton C.T."/>
            <person name="Barr J.J."/>
            <person name="Slater F.R."/>
            <person name="Bond P.L."/>
            <person name="Tyson G.W."/>
        </authorList>
    </citation>
    <scope>NUCLEOTIDE SEQUENCE [LARGE SCALE GENOMIC DNA]</scope>
</reference>
<comment type="caution">
    <text evidence="1">The sequence shown here is derived from an EMBL/GenBank/DDBJ whole genome shotgun (WGS) entry which is preliminary data.</text>
</comment>
<organism evidence="1 2">
    <name type="scientific">Candidatus Accumulibacter cognatus</name>
    <dbReference type="NCBI Taxonomy" id="2954383"/>
    <lineage>
        <taxon>Bacteria</taxon>
        <taxon>Pseudomonadati</taxon>
        <taxon>Pseudomonadota</taxon>
        <taxon>Betaproteobacteria</taxon>
        <taxon>Candidatus Accumulibacter</taxon>
    </lineage>
</organism>
<proteinExistence type="predicted"/>
<dbReference type="Proteomes" id="UP000021315">
    <property type="component" value="Unassembled WGS sequence"/>
</dbReference>
<name>A0A080MK62_9PROT</name>
<evidence type="ECO:0000313" key="2">
    <source>
        <dbReference type="Proteomes" id="UP000021315"/>
    </source>
</evidence>
<dbReference type="AlphaFoldDB" id="A0A080MK62"/>
<dbReference type="EMBL" id="JDST02000018">
    <property type="protein sequence ID" value="KFB77679.1"/>
    <property type="molecule type" value="Genomic_DNA"/>
</dbReference>
<gene>
    <name evidence="1" type="ORF">AW06_001053</name>
</gene>